<sequence length="104" mass="12232">MLLSLQWRKEDEMLLPPESIFCLPSHPSPKGILFTFIFFNKIKRLHKYGIIASPHSHRISQASSNLLSLWYKTSKMNLMHMLSLENYWMDAWDPLLSSEILKGR</sequence>
<proteinExistence type="predicted"/>
<comment type="caution">
    <text evidence="1">The sequence shown here is derived from an EMBL/GenBank/DDBJ whole genome shotgun (WGS) entry which is preliminary data.</text>
</comment>
<evidence type="ECO:0000313" key="2">
    <source>
        <dbReference type="Proteomes" id="UP001164929"/>
    </source>
</evidence>
<dbReference type="Proteomes" id="UP001164929">
    <property type="component" value="Chromosome 9"/>
</dbReference>
<reference evidence="1" key="1">
    <citation type="journal article" date="2023" name="Mol. Ecol. Resour.">
        <title>Chromosome-level genome assembly of a triploid poplar Populus alba 'Berolinensis'.</title>
        <authorList>
            <person name="Chen S."/>
            <person name="Yu Y."/>
            <person name="Wang X."/>
            <person name="Wang S."/>
            <person name="Zhang T."/>
            <person name="Zhou Y."/>
            <person name="He R."/>
            <person name="Meng N."/>
            <person name="Wang Y."/>
            <person name="Liu W."/>
            <person name="Liu Z."/>
            <person name="Liu J."/>
            <person name="Guo Q."/>
            <person name="Huang H."/>
            <person name="Sederoff R.R."/>
            <person name="Wang G."/>
            <person name="Qu G."/>
            <person name="Chen S."/>
        </authorList>
    </citation>
    <scope>NUCLEOTIDE SEQUENCE</scope>
    <source>
        <strain evidence="1">SC-2020</strain>
    </source>
</reference>
<evidence type="ECO:0000313" key="1">
    <source>
        <dbReference type="EMBL" id="KAJ6984921.1"/>
    </source>
</evidence>
<protein>
    <submittedName>
        <fullName evidence="1">Uncharacterized protein</fullName>
    </submittedName>
</protein>
<name>A0AAD6QAD5_9ROSI</name>
<dbReference type="AlphaFoldDB" id="A0AAD6QAD5"/>
<dbReference type="EMBL" id="JAQIZT010000009">
    <property type="protein sequence ID" value="KAJ6984921.1"/>
    <property type="molecule type" value="Genomic_DNA"/>
</dbReference>
<organism evidence="1 2">
    <name type="scientific">Populus alba x Populus x berolinensis</name>
    <dbReference type="NCBI Taxonomy" id="444605"/>
    <lineage>
        <taxon>Eukaryota</taxon>
        <taxon>Viridiplantae</taxon>
        <taxon>Streptophyta</taxon>
        <taxon>Embryophyta</taxon>
        <taxon>Tracheophyta</taxon>
        <taxon>Spermatophyta</taxon>
        <taxon>Magnoliopsida</taxon>
        <taxon>eudicotyledons</taxon>
        <taxon>Gunneridae</taxon>
        <taxon>Pentapetalae</taxon>
        <taxon>rosids</taxon>
        <taxon>fabids</taxon>
        <taxon>Malpighiales</taxon>
        <taxon>Salicaceae</taxon>
        <taxon>Saliceae</taxon>
        <taxon>Populus</taxon>
    </lineage>
</organism>
<gene>
    <name evidence="1" type="ORF">NC653_023035</name>
</gene>
<keyword evidence="2" id="KW-1185">Reference proteome</keyword>
<accession>A0AAD6QAD5</accession>